<organism evidence="9 10">
    <name type="scientific">Nitratidesulfovibrio liaohensis</name>
    <dbReference type="NCBI Taxonomy" id="2604158"/>
    <lineage>
        <taxon>Bacteria</taxon>
        <taxon>Pseudomonadati</taxon>
        <taxon>Thermodesulfobacteriota</taxon>
        <taxon>Desulfovibrionia</taxon>
        <taxon>Desulfovibrionales</taxon>
        <taxon>Desulfovibrionaceae</taxon>
        <taxon>Nitratidesulfovibrio</taxon>
    </lineage>
</organism>
<evidence type="ECO:0000256" key="2">
    <source>
        <dbReference type="ARBA" id="ARBA00007928"/>
    </source>
</evidence>
<sequence length="242" mass="24499">MVSISWNFLIVYTLTVLVATITPGPSMLLALTHGVRYGVRRALASALGNTVASVLQALVAVAGLGVVLAASEDLFRVVRYAGAAYLVYVGVCMLRAPAVPLNVAAPAATDTTGTTGTDGAEGHAGEGARGVSGALGASETPGGPGARKLFTQAFFVAAGNPKAIVFFTALFPQFLAPGDTLARSALLVGDLAVIAFLGMMLYAVAGARIAALLATTRAARWYNRTVGVAFIGSGAGLALSDR</sequence>
<dbReference type="Pfam" id="PF01810">
    <property type="entry name" value="LysE"/>
    <property type="match status" value="1"/>
</dbReference>
<name>A0ABY9R7L2_9BACT</name>
<dbReference type="EMBL" id="CP133659">
    <property type="protein sequence ID" value="WMW67122.1"/>
    <property type="molecule type" value="Genomic_DNA"/>
</dbReference>
<evidence type="ECO:0000313" key="9">
    <source>
        <dbReference type="EMBL" id="WMW67122.1"/>
    </source>
</evidence>
<evidence type="ECO:0000256" key="7">
    <source>
        <dbReference type="SAM" id="MobiDB-lite"/>
    </source>
</evidence>
<proteinExistence type="inferred from homology"/>
<dbReference type="PIRSF" id="PIRSF006324">
    <property type="entry name" value="LeuE"/>
    <property type="match status" value="1"/>
</dbReference>
<dbReference type="PANTHER" id="PTHR30086:SF14">
    <property type="entry name" value="HOMOSERINE_HOMOSERINE LACTONE EFFLUX PROTEIN"/>
    <property type="match status" value="1"/>
</dbReference>
<gene>
    <name evidence="9" type="ORF">KPS_001777</name>
</gene>
<keyword evidence="3" id="KW-1003">Cell membrane</keyword>
<feature type="transmembrane region" description="Helical" evidence="8">
    <location>
        <begin position="77"/>
        <end position="94"/>
    </location>
</feature>
<feature type="transmembrane region" description="Helical" evidence="8">
    <location>
        <begin position="6"/>
        <end position="31"/>
    </location>
</feature>
<dbReference type="PANTHER" id="PTHR30086">
    <property type="entry name" value="ARGININE EXPORTER PROTEIN ARGO"/>
    <property type="match status" value="1"/>
</dbReference>
<feature type="transmembrane region" description="Helical" evidence="8">
    <location>
        <begin position="191"/>
        <end position="214"/>
    </location>
</feature>
<comment type="similarity">
    <text evidence="2">Belongs to the Rht family.</text>
</comment>
<dbReference type="RefSeq" id="WP_309542947.1">
    <property type="nucleotide sequence ID" value="NZ_CP133659.1"/>
</dbReference>
<feature type="transmembrane region" description="Helical" evidence="8">
    <location>
        <begin position="43"/>
        <end position="71"/>
    </location>
</feature>
<evidence type="ECO:0000313" key="10">
    <source>
        <dbReference type="Proteomes" id="UP001180616"/>
    </source>
</evidence>
<feature type="transmembrane region" description="Helical" evidence="8">
    <location>
        <begin position="153"/>
        <end position="171"/>
    </location>
</feature>
<protein>
    <submittedName>
        <fullName evidence="9">LysE family translocator</fullName>
    </submittedName>
</protein>
<comment type="subcellular location">
    <subcellularLocation>
        <location evidence="1">Cell membrane</location>
        <topology evidence="1">Multi-pass membrane protein</topology>
    </subcellularLocation>
</comment>
<keyword evidence="6 8" id="KW-0472">Membrane</keyword>
<keyword evidence="5 8" id="KW-1133">Transmembrane helix</keyword>
<evidence type="ECO:0000256" key="5">
    <source>
        <dbReference type="ARBA" id="ARBA00022989"/>
    </source>
</evidence>
<keyword evidence="10" id="KW-1185">Reference proteome</keyword>
<evidence type="ECO:0000256" key="4">
    <source>
        <dbReference type="ARBA" id="ARBA00022692"/>
    </source>
</evidence>
<dbReference type="Proteomes" id="UP001180616">
    <property type="component" value="Chromosome"/>
</dbReference>
<accession>A0ABY9R7L2</accession>
<feature type="region of interest" description="Disordered" evidence="7">
    <location>
        <begin position="110"/>
        <end position="140"/>
    </location>
</feature>
<evidence type="ECO:0000256" key="8">
    <source>
        <dbReference type="SAM" id="Phobius"/>
    </source>
</evidence>
<evidence type="ECO:0000256" key="6">
    <source>
        <dbReference type="ARBA" id="ARBA00023136"/>
    </source>
</evidence>
<evidence type="ECO:0000256" key="1">
    <source>
        <dbReference type="ARBA" id="ARBA00004651"/>
    </source>
</evidence>
<evidence type="ECO:0000256" key="3">
    <source>
        <dbReference type="ARBA" id="ARBA00022475"/>
    </source>
</evidence>
<dbReference type="InterPro" id="IPR001123">
    <property type="entry name" value="LeuE-type"/>
</dbReference>
<keyword evidence="4 8" id="KW-0812">Transmembrane</keyword>
<reference evidence="9" key="1">
    <citation type="submission" date="2023-09" db="EMBL/GenBank/DDBJ databases">
        <authorList>
            <consortium name="CW5 consortium"/>
            <person name="Lu C.-W."/>
        </authorList>
    </citation>
    <scope>NUCLEOTIDE SEQUENCE</scope>
    <source>
        <strain evidence="9">KPS</strain>
    </source>
</reference>